<name>A0A1Y6BJ36_9BACT</name>
<proteinExistence type="predicted"/>
<evidence type="ECO:0000259" key="2">
    <source>
        <dbReference type="PROSITE" id="PS50110"/>
    </source>
</evidence>
<dbReference type="RefSeq" id="WP_159455206.1">
    <property type="nucleotide sequence ID" value="NZ_FWZT01000004.1"/>
</dbReference>
<dbReference type="SUPFAM" id="SSF52172">
    <property type="entry name" value="CheY-like"/>
    <property type="match status" value="1"/>
</dbReference>
<dbReference type="STRING" id="1513793.SAMN06296036_104158"/>
<organism evidence="3 4">
    <name type="scientific">Pseudobacteriovorax antillogorgiicola</name>
    <dbReference type="NCBI Taxonomy" id="1513793"/>
    <lineage>
        <taxon>Bacteria</taxon>
        <taxon>Pseudomonadati</taxon>
        <taxon>Bdellovibrionota</taxon>
        <taxon>Oligoflexia</taxon>
        <taxon>Oligoflexales</taxon>
        <taxon>Pseudobacteriovoracaceae</taxon>
        <taxon>Pseudobacteriovorax</taxon>
    </lineage>
</organism>
<feature type="modified residue" description="4-aspartylphosphate" evidence="1">
    <location>
        <position position="66"/>
    </location>
</feature>
<dbReference type="PANTHER" id="PTHR44520">
    <property type="entry name" value="RESPONSE REGULATOR RCP1-RELATED"/>
    <property type="match status" value="1"/>
</dbReference>
<evidence type="ECO:0000256" key="1">
    <source>
        <dbReference type="PROSITE-ProRule" id="PRU00169"/>
    </source>
</evidence>
<feature type="domain" description="Response regulatory" evidence="2">
    <location>
        <begin position="8"/>
        <end position="133"/>
    </location>
</feature>
<evidence type="ECO:0000313" key="3">
    <source>
        <dbReference type="EMBL" id="SMF06724.1"/>
    </source>
</evidence>
<dbReference type="Proteomes" id="UP000192907">
    <property type="component" value="Unassembled WGS sequence"/>
</dbReference>
<accession>A0A1Y6BJ36</accession>
<dbReference type="GO" id="GO:0000160">
    <property type="term" value="P:phosphorelay signal transduction system"/>
    <property type="evidence" value="ECO:0007669"/>
    <property type="project" value="InterPro"/>
</dbReference>
<keyword evidence="1" id="KW-0597">Phosphoprotein</keyword>
<dbReference type="Pfam" id="PF00072">
    <property type="entry name" value="Response_reg"/>
    <property type="match status" value="1"/>
</dbReference>
<gene>
    <name evidence="3" type="ORF">SAMN06296036_104158</name>
</gene>
<dbReference type="PROSITE" id="PS50110">
    <property type="entry name" value="RESPONSE_REGULATORY"/>
    <property type="match status" value="1"/>
</dbReference>
<reference evidence="4" key="1">
    <citation type="submission" date="2017-04" db="EMBL/GenBank/DDBJ databases">
        <authorList>
            <person name="Varghese N."/>
            <person name="Submissions S."/>
        </authorList>
    </citation>
    <scope>NUCLEOTIDE SEQUENCE [LARGE SCALE GENOMIC DNA]</scope>
    <source>
        <strain evidence="4">RKEM611</strain>
    </source>
</reference>
<dbReference type="AlphaFoldDB" id="A0A1Y6BJ36"/>
<keyword evidence="4" id="KW-1185">Reference proteome</keyword>
<evidence type="ECO:0000313" key="4">
    <source>
        <dbReference type="Proteomes" id="UP000192907"/>
    </source>
</evidence>
<sequence length="144" mass="16860">MKRNLPSHVVYIEDDPDDIRFYTTEFNRIEAIDKLSILSSREHLNEFERTVGAARNEDVPSLILMDWKFHDITGDKILSKLRRVDILKQKPMIVISSSDQDKDLESAFENGATSFIQKPEDLVDLRNMIEVLIRYWLEVCARHP</sequence>
<dbReference type="SMART" id="SM00448">
    <property type="entry name" value="REC"/>
    <property type="match status" value="1"/>
</dbReference>
<dbReference type="InterPro" id="IPR052893">
    <property type="entry name" value="TCS_response_regulator"/>
</dbReference>
<dbReference type="EMBL" id="FWZT01000004">
    <property type="protein sequence ID" value="SMF06724.1"/>
    <property type="molecule type" value="Genomic_DNA"/>
</dbReference>
<protein>
    <submittedName>
        <fullName evidence="3">Two-component system, unclassified family, response regulator</fullName>
    </submittedName>
</protein>
<dbReference type="InterPro" id="IPR001789">
    <property type="entry name" value="Sig_transdc_resp-reg_receiver"/>
</dbReference>
<dbReference type="Gene3D" id="3.40.50.2300">
    <property type="match status" value="1"/>
</dbReference>
<dbReference type="InterPro" id="IPR011006">
    <property type="entry name" value="CheY-like_superfamily"/>
</dbReference>